<evidence type="ECO:0000256" key="2">
    <source>
        <dbReference type="ARBA" id="ARBA00022801"/>
    </source>
</evidence>
<dbReference type="GO" id="GO:0046872">
    <property type="term" value="F:metal ion binding"/>
    <property type="evidence" value="ECO:0007669"/>
    <property type="project" value="UniProtKB-KW"/>
</dbReference>
<comment type="caution">
    <text evidence="4">The sequence shown here is derived from an EMBL/GenBank/DDBJ whole genome shotgun (WGS) entry which is preliminary data.</text>
</comment>
<proteinExistence type="inferred from homology"/>
<dbReference type="InterPro" id="IPR023696">
    <property type="entry name" value="Ureohydrolase_dom_sf"/>
</dbReference>
<keyword evidence="1" id="KW-0479">Metal-binding</keyword>
<name>A0AAD7AQD7_9AGAR</name>
<dbReference type="Pfam" id="PF00491">
    <property type="entry name" value="Arginase"/>
    <property type="match status" value="1"/>
</dbReference>
<sequence>DLAYTGPLSFMHLRCAKCLEDAPHTFDIAFLGFPFDTTTSYRPGARFGPQSIRLGSPNRGYTLAWDSSPFDFGARIMDCGDARCLVTAHGAEAPDQ</sequence>
<dbReference type="AlphaFoldDB" id="A0AAD7AQD7"/>
<protein>
    <recommendedName>
        <fullName evidence="6">Agmatinase</fullName>
    </recommendedName>
</protein>
<dbReference type="EMBL" id="JARIHO010000002">
    <property type="protein sequence ID" value="KAJ7366068.1"/>
    <property type="molecule type" value="Genomic_DNA"/>
</dbReference>
<accession>A0AAD7AQD7</accession>
<evidence type="ECO:0000313" key="4">
    <source>
        <dbReference type="EMBL" id="KAJ7366068.1"/>
    </source>
</evidence>
<reference evidence="4" key="1">
    <citation type="submission" date="2023-03" db="EMBL/GenBank/DDBJ databases">
        <title>Massive genome expansion in bonnet fungi (Mycena s.s.) driven by repeated elements and novel gene families across ecological guilds.</title>
        <authorList>
            <consortium name="Lawrence Berkeley National Laboratory"/>
            <person name="Harder C.B."/>
            <person name="Miyauchi S."/>
            <person name="Viragh M."/>
            <person name="Kuo A."/>
            <person name="Thoen E."/>
            <person name="Andreopoulos B."/>
            <person name="Lu D."/>
            <person name="Skrede I."/>
            <person name="Drula E."/>
            <person name="Henrissat B."/>
            <person name="Morin E."/>
            <person name="Kohler A."/>
            <person name="Barry K."/>
            <person name="LaButti K."/>
            <person name="Morin E."/>
            <person name="Salamov A."/>
            <person name="Lipzen A."/>
            <person name="Mereny Z."/>
            <person name="Hegedus B."/>
            <person name="Baldrian P."/>
            <person name="Stursova M."/>
            <person name="Weitz H."/>
            <person name="Taylor A."/>
            <person name="Grigoriev I.V."/>
            <person name="Nagy L.G."/>
            <person name="Martin F."/>
            <person name="Kauserud H."/>
        </authorList>
    </citation>
    <scope>NUCLEOTIDE SEQUENCE</scope>
    <source>
        <strain evidence="4">CBHHK002</strain>
    </source>
</reference>
<dbReference type="PANTHER" id="PTHR11358:SF26">
    <property type="entry name" value="GUANIDINO ACID HYDROLASE, MITOCHONDRIAL"/>
    <property type="match status" value="1"/>
</dbReference>
<feature type="non-terminal residue" evidence="4">
    <location>
        <position position="1"/>
    </location>
</feature>
<evidence type="ECO:0000256" key="3">
    <source>
        <dbReference type="PROSITE-ProRule" id="PRU00742"/>
    </source>
</evidence>
<organism evidence="4 5">
    <name type="scientific">Mycena albidolilacea</name>
    <dbReference type="NCBI Taxonomy" id="1033008"/>
    <lineage>
        <taxon>Eukaryota</taxon>
        <taxon>Fungi</taxon>
        <taxon>Dikarya</taxon>
        <taxon>Basidiomycota</taxon>
        <taxon>Agaricomycotina</taxon>
        <taxon>Agaricomycetes</taxon>
        <taxon>Agaricomycetidae</taxon>
        <taxon>Agaricales</taxon>
        <taxon>Marasmiineae</taxon>
        <taxon>Mycenaceae</taxon>
        <taxon>Mycena</taxon>
    </lineage>
</organism>
<evidence type="ECO:0008006" key="6">
    <source>
        <dbReference type="Google" id="ProtNLM"/>
    </source>
</evidence>
<dbReference type="SUPFAM" id="SSF52768">
    <property type="entry name" value="Arginase/deacetylase"/>
    <property type="match status" value="1"/>
</dbReference>
<dbReference type="GO" id="GO:0033389">
    <property type="term" value="P:putrescine biosynthetic process from arginine, via agmatine"/>
    <property type="evidence" value="ECO:0007669"/>
    <property type="project" value="TreeGrafter"/>
</dbReference>
<comment type="similarity">
    <text evidence="3">Belongs to the arginase family.</text>
</comment>
<gene>
    <name evidence="4" type="ORF">DFH08DRAFT_679175</name>
</gene>
<dbReference type="GO" id="GO:0008783">
    <property type="term" value="F:agmatinase activity"/>
    <property type="evidence" value="ECO:0007669"/>
    <property type="project" value="TreeGrafter"/>
</dbReference>
<dbReference type="Proteomes" id="UP001218218">
    <property type="component" value="Unassembled WGS sequence"/>
</dbReference>
<dbReference type="PROSITE" id="PS51409">
    <property type="entry name" value="ARGINASE_2"/>
    <property type="match status" value="1"/>
</dbReference>
<evidence type="ECO:0000313" key="5">
    <source>
        <dbReference type="Proteomes" id="UP001218218"/>
    </source>
</evidence>
<dbReference type="PANTHER" id="PTHR11358">
    <property type="entry name" value="ARGINASE/AGMATINASE"/>
    <property type="match status" value="1"/>
</dbReference>
<keyword evidence="5" id="KW-1185">Reference proteome</keyword>
<dbReference type="Gene3D" id="3.40.800.10">
    <property type="entry name" value="Ureohydrolase domain"/>
    <property type="match status" value="1"/>
</dbReference>
<keyword evidence="2" id="KW-0378">Hydrolase</keyword>
<dbReference type="InterPro" id="IPR006035">
    <property type="entry name" value="Ureohydrolase"/>
</dbReference>
<evidence type="ECO:0000256" key="1">
    <source>
        <dbReference type="ARBA" id="ARBA00022723"/>
    </source>
</evidence>